<dbReference type="PROSITE" id="PS50800">
    <property type="entry name" value="SAP"/>
    <property type="match status" value="1"/>
</dbReference>
<evidence type="ECO:0000256" key="3">
    <source>
        <dbReference type="ARBA" id="ARBA00022722"/>
    </source>
</evidence>
<evidence type="ECO:0000256" key="7">
    <source>
        <dbReference type="SAM" id="MobiDB-lite"/>
    </source>
</evidence>
<dbReference type="Pfam" id="PF00929">
    <property type="entry name" value="RNase_T"/>
    <property type="match status" value="1"/>
</dbReference>
<dbReference type="InterPro" id="IPR051274">
    <property type="entry name" value="3-5_Exoribonuclease"/>
</dbReference>
<dbReference type="SMART" id="SM00513">
    <property type="entry name" value="SAP"/>
    <property type="match status" value="1"/>
</dbReference>
<dbReference type="CDD" id="cd06133">
    <property type="entry name" value="ERI-1_3'hExo_like"/>
    <property type="match status" value="1"/>
</dbReference>
<dbReference type="RefSeq" id="XP_012049746.1">
    <property type="nucleotide sequence ID" value="XM_012194356.1"/>
</dbReference>
<dbReference type="EMBL" id="CP003825">
    <property type="protein sequence ID" value="AFR95461.2"/>
    <property type="molecule type" value="Genomic_DNA"/>
</dbReference>
<dbReference type="Pfam" id="PF02037">
    <property type="entry name" value="SAP"/>
    <property type="match status" value="1"/>
</dbReference>
<evidence type="ECO:0000313" key="10">
    <source>
        <dbReference type="Proteomes" id="UP000010091"/>
    </source>
</evidence>
<dbReference type="VEuPathDB" id="FungiDB:CNAG_02368"/>
<feature type="region of interest" description="Disordered" evidence="7">
    <location>
        <begin position="499"/>
        <end position="530"/>
    </location>
</feature>
<keyword evidence="10" id="KW-1185">Reference proteome</keyword>
<protein>
    <recommendedName>
        <fullName evidence="8">SAP domain-containing protein</fullName>
    </recommendedName>
</protein>
<accession>J9VPZ0</accession>
<dbReference type="OrthoDB" id="448399at2759"/>
<dbReference type="PANTHER" id="PTHR23044">
    <property type="entry name" value="3'-5' EXONUCLEASE ERI1-RELATED"/>
    <property type="match status" value="1"/>
</dbReference>
<organism evidence="9 10">
    <name type="scientific">Cryptococcus neoformans (strain H99 / ATCC 208821 / CBS 10515 / FGSC 9487)</name>
    <name type="common">Cryptococcus neoformans var. grubii serotype A</name>
    <dbReference type="NCBI Taxonomy" id="235443"/>
    <lineage>
        <taxon>Eukaryota</taxon>
        <taxon>Fungi</taxon>
        <taxon>Dikarya</taxon>
        <taxon>Basidiomycota</taxon>
        <taxon>Agaricomycotina</taxon>
        <taxon>Tremellomycetes</taxon>
        <taxon>Tremellales</taxon>
        <taxon>Cryptococcaceae</taxon>
        <taxon>Cryptococcus</taxon>
        <taxon>Cryptococcus neoformans species complex</taxon>
    </lineage>
</organism>
<keyword evidence="2" id="KW-0963">Cytoplasm</keyword>
<feature type="compositionally biased region" description="Basic and acidic residues" evidence="7">
    <location>
        <begin position="504"/>
        <end position="523"/>
    </location>
</feature>
<dbReference type="InterPro" id="IPR047201">
    <property type="entry name" value="ERI-1_3'hExo-like"/>
</dbReference>
<evidence type="ECO:0000313" key="9">
    <source>
        <dbReference type="EMBL" id="AFR95461.2"/>
    </source>
</evidence>
<dbReference type="GO" id="GO:0000175">
    <property type="term" value="F:3'-5'-RNA exonuclease activity"/>
    <property type="evidence" value="ECO:0007669"/>
    <property type="project" value="InterPro"/>
</dbReference>
<dbReference type="InterPro" id="IPR003034">
    <property type="entry name" value="SAP_dom"/>
</dbReference>
<feature type="compositionally biased region" description="Polar residues" evidence="7">
    <location>
        <begin position="356"/>
        <end position="365"/>
    </location>
</feature>
<evidence type="ECO:0000259" key="8">
    <source>
        <dbReference type="PROSITE" id="PS50800"/>
    </source>
</evidence>
<proteinExistence type="predicted"/>
<feature type="domain" description="SAP" evidence="8">
    <location>
        <begin position="88"/>
        <end position="122"/>
    </location>
</feature>
<sequence>MPGDSSWAPPLFARPFRPHPLDTWATESEATQTSSPIIPSHIQRKADEEHEGIDDERESENGEEPQVTKAEDAPETAEGDNKWIPKVNKKSTVDQLREALEQMGLNTKGKKETLLRRAQNAIHAANLSVALDSQASTPSGDEDNPWDCGDFPPDSVLAAHFAAKEKRRQEREEMKILGQRYRSFLCFDVEATCRGGKEFDYPNEIIEFPVVLVRWGEPNEEGKRVLEKIDSFRSYVRPTWRPVLTDFCKSLTGIQQETVDKSPIFPEVLKQLEEWLDKWDLRGDKGLKDALWVTDGPWDLRDFVPKQLHITPPNPFPNYFHGPYLNIKHAVQSVMSEINRRRVYAAAHPDNAANERATQPITTSRRAGKWRPGQGAGPLGSVSRRGPREATPPPLQGVTSPATETVDSAPPPTPPRTFVRKEGDYYLNIAGMCEALGLGEFEGRQHSGLDDATNISRILIALSRWNVIFEPNGVIQPMGSGKRYPWMGESGKVVWEEWMSSQRPQDDPAKRESEEKKKQEDSKTQNAPAEEFELSIAAGDAAIKDPADGTAEHWEEGCGEYYEGFQEEESTAIDEGPQNSLVFVPRILQRKHRVLMRNNAQNQQVPIR</sequence>
<dbReference type="Proteomes" id="UP000010091">
    <property type="component" value="Chromosome 6"/>
</dbReference>
<dbReference type="SUPFAM" id="SSF68906">
    <property type="entry name" value="SAP domain"/>
    <property type="match status" value="1"/>
</dbReference>
<feature type="compositionally biased region" description="Acidic residues" evidence="7">
    <location>
        <begin position="49"/>
        <end position="63"/>
    </location>
</feature>
<dbReference type="GO" id="GO:0031047">
    <property type="term" value="P:regulatory ncRNA-mediated gene silencing"/>
    <property type="evidence" value="ECO:0007669"/>
    <property type="project" value="UniProtKB-KW"/>
</dbReference>
<feature type="region of interest" description="Disordered" evidence="7">
    <location>
        <begin position="1"/>
        <end position="89"/>
    </location>
</feature>
<feature type="compositionally biased region" description="Polar residues" evidence="7">
    <location>
        <begin position="397"/>
        <end position="406"/>
    </location>
</feature>
<dbReference type="GeneID" id="23885998"/>
<keyword evidence="3" id="KW-0540">Nuclease</keyword>
<dbReference type="Gene3D" id="3.30.420.10">
    <property type="entry name" value="Ribonuclease H-like superfamily/Ribonuclease H"/>
    <property type="match status" value="1"/>
</dbReference>
<evidence type="ECO:0000256" key="2">
    <source>
        <dbReference type="ARBA" id="ARBA00022490"/>
    </source>
</evidence>
<feature type="compositionally biased region" description="Polar residues" evidence="7">
    <location>
        <begin position="25"/>
        <end position="37"/>
    </location>
</feature>
<name>J9VPZ0_CRYN9</name>
<dbReference type="InterPro" id="IPR013520">
    <property type="entry name" value="Ribonucl_H"/>
</dbReference>
<dbReference type="InterPro" id="IPR036361">
    <property type="entry name" value="SAP_dom_sf"/>
</dbReference>
<keyword evidence="4" id="KW-0378">Hydrolase</keyword>
<evidence type="ECO:0000256" key="6">
    <source>
        <dbReference type="ARBA" id="ARBA00023158"/>
    </source>
</evidence>
<gene>
    <name evidence="9" type="ORF">CNAG_02368</name>
</gene>
<dbReference type="GO" id="GO:0003676">
    <property type="term" value="F:nucleic acid binding"/>
    <property type="evidence" value="ECO:0007669"/>
    <property type="project" value="InterPro"/>
</dbReference>
<comment type="subcellular location">
    <subcellularLocation>
        <location evidence="1">Cytoplasm</location>
    </subcellularLocation>
</comment>
<dbReference type="PANTHER" id="PTHR23044:SF61">
    <property type="entry name" value="3'-5' EXORIBONUCLEASE 1-RELATED"/>
    <property type="match status" value="1"/>
</dbReference>
<dbReference type="AlphaFoldDB" id="J9VPZ0"/>
<dbReference type="SMART" id="SM00479">
    <property type="entry name" value="EXOIII"/>
    <property type="match status" value="1"/>
</dbReference>
<dbReference type="InterPro" id="IPR036397">
    <property type="entry name" value="RNaseH_sf"/>
</dbReference>
<dbReference type="HOGENOM" id="CLU_459749_0_0_1"/>
<reference evidence="9 10" key="1">
    <citation type="journal article" date="2014" name="PLoS Genet.">
        <title>Analysis of the genome and transcriptome of Cryptococcus neoformans var. grubii reveals complex RNA expression and microevolution leading to virulence attenuation.</title>
        <authorList>
            <person name="Janbon G."/>
            <person name="Ormerod K.L."/>
            <person name="Paulet D."/>
            <person name="Byrnes E.J.III."/>
            <person name="Yadav V."/>
            <person name="Chatterjee G."/>
            <person name="Mullapudi N."/>
            <person name="Hon C.C."/>
            <person name="Billmyre R.B."/>
            <person name="Brunel F."/>
            <person name="Bahn Y.S."/>
            <person name="Chen W."/>
            <person name="Chen Y."/>
            <person name="Chow E.W."/>
            <person name="Coppee J.Y."/>
            <person name="Floyd-Averette A."/>
            <person name="Gaillardin C."/>
            <person name="Gerik K.J."/>
            <person name="Goldberg J."/>
            <person name="Gonzalez-Hilarion S."/>
            <person name="Gujja S."/>
            <person name="Hamlin J.L."/>
            <person name="Hsueh Y.P."/>
            <person name="Ianiri G."/>
            <person name="Jones S."/>
            <person name="Kodira C.D."/>
            <person name="Kozubowski L."/>
            <person name="Lam W."/>
            <person name="Marra M."/>
            <person name="Mesner L.D."/>
            <person name="Mieczkowski P.A."/>
            <person name="Moyrand F."/>
            <person name="Nielsen K."/>
            <person name="Proux C."/>
            <person name="Rossignol T."/>
            <person name="Schein J.E."/>
            <person name="Sun S."/>
            <person name="Wollschlaeger C."/>
            <person name="Wood I.A."/>
            <person name="Zeng Q."/>
            <person name="Neuveglise C."/>
            <person name="Newlon C.S."/>
            <person name="Perfect J.R."/>
            <person name="Lodge J.K."/>
            <person name="Idnurm A."/>
            <person name="Stajich J.E."/>
            <person name="Kronstad J.W."/>
            <person name="Sanyal K."/>
            <person name="Heitman J."/>
            <person name="Fraser J.A."/>
            <person name="Cuomo C.A."/>
            <person name="Dietrich F.S."/>
        </authorList>
    </citation>
    <scope>NUCLEOTIDE SEQUENCE [LARGE SCALE GENOMIC DNA]</scope>
    <source>
        <strain evidence="10">H99 / ATCC 208821 / CBS 10515 / FGSC 9487</strain>
    </source>
</reference>
<feature type="region of interest" description="Disordered" evidence="7">
    <location>
        <begin position="347"/>
        <end position="419"/>
    </location>
</feature>
<evidence type="ECO:0000256" key="5">
    <source>
        <dbReference type="ARBA" id="ARBA00022839"/>
    </source>
</evidence>
<dbReference type="SUPFAM" id="SSF53098">
    <property type="entry name" value="Ribonuclease H-like"/>
    <property type="match status" value="1"/>
</dbReference>
<evidence type="ECO:0000256" key="4">
    <source>
        <dbReference type="ARBA" id="ARBA00022801"/>
    </source>
</evidence>
<keyword evidence="5" id="KW-0269">Exonuclease</keyword>
<evidence type="ECO:0000256" key="1">
    <source>
        <dbReference type="ARBA" id="ARBA00004496"/>
    </source>
</evidence>
<keyword evidence="6" id="KW-0943">RNA-mediated gene silencing</keyword>
<dbReference type="GO" id="GO:0005737">
    <property type="term" value="C:cytoplasm"/>
    <property type="evidence" value="ECO:0007669"/>
    <property type="project" value="UniProtKB-SubCell"/>
</dbReference>
<dbReference type="InterPro" id="IPR012337">
    <property type="entry name" value="RNaseH-like_sf"/>
</dbReference>
<dbReference type="KEGG" id="cng:CNAG_02368"/>